<reference evidence="2 3" key="1">
    <citation type="journal article" date="2020" name="Nature">
        <title>Six reference-quality genomes reveal evolution of bat adaptations.</title>
        <authorList>
            <person name="Jebb D."/>
            <person name="Huang Z."/>
            <person name="Pippel M."/>
            <person name="Hughes G.M."/>
            <person name="Lavrichenko K."/>
            <person name="Devanna P."/>
            <person name="Winkler S."/>
            <person name="Jermiin L.S."/>
            <person name="Skirmuntt E.C."/>
            <person name="Katzourakis A."/>
            <person name="Burkitt-Gray L."/>
            <person name="Ray D.A."/>
            <person name="Sullivan K.A.M."/>
            <person name="Roscito J.G."/>
            <person name="Kirilenko B.M."/>
            <person name="Davalos L.M."/>
            <person name="Corthals A.P."/>
            <person name="Power M.L."/>
            <person name="Jones G."/>
            <person name="Ransome R.D."/>
            <person name="Dechmann D.K.N."/>
            <person name="Locatelli A.G."/>
            <person name="Puechmaille S.J."/>
            <person name="Fedrigo O."/>
            <person name="Jarvis E.D."/>
            <person name="Hiller M."/>
            <person name="Vernes S.C."/>
            <person name="Myers E.W."/>
            <person name="Teeling E.C."/>
        </authorList>
    </citation>
    <scope>NUCLEOTIDE SEQUENCE [LARGE SCALE GENOMIC DNA]</scope>
    <source>
        <strain evidence="2">MMyoMyo1</strain>
        <tissue evidence="2">Flight muscle</tissue>
    </source>
</reference>
<gene>
    <name evidence="2" type="ORF">mMyoMyo1_008793</name>
</gene>
<feature type="region of interest" description="Disordered" evidence="1">
    <location>
        <begin position="93"/>
        <end position="138"/>
    </location>
</feature>
<name>A0A7J7UDA5_MYOMY</name>
<feature type="compositionally biased region" description="Polar residues" evidence="1">
    <location>
        <begin position="97"/>
        <end position="109"/>
    </location>
</feature>
<evidence type="ECO:0000256" key="1">
    <source>
        <dbReference type="SAM" id="MobiDB-lite"/>
    </source>
</evidence>
<protein>
    <submittedName>
        <fullName evidence="2">Uncharacterized protein</fullName>
    </submittedName>
</protein>
<dbReference type="EMBL" id="JABWUV010000013">
    <property type="protein sequence ID" value="KAF6310746.1"/>
    <property type="molecule type" value="Genomic_DNA"/>
</dbReference>
<dbReference type="AlphaFoldDB" id="A0A7J7UDA5"/>
<evidence type="ECO:0000313" key="3">
    <source>
        <dbReference type="Proteomes" id="UP000527355"/>
    </source>
</evidence>
<accession>A0A7J7UDA5</accession>
<keyword evidence="3" id="KW-1185">Reference proteome</keyword>
<feature type="region of interest" description="Disordered" evidence="1">
    <location>
        <begin position="1"/>
        <end position="68"/>
    </location>
</feature>
<sequence length="138" mass="15039">MAVFPKAQGDGEESPRTQPGLHEGQVPPWRGRELCKTLGLAGPWPRPGRTATSRSRRVRAWAPGGGHCAPRSVCTDRRENHVTERNQTRLSHKNHVSVLTRSAHGTSPRGSAGCMETPRGPRRTQAQTRERPPAVGTG</sequence>
<evidence type="ECO:0000313" key="2">
    <source>
        <dbReference type="EMBL" id="KAF6310746.1"/>
    </source>
</evidence>
<dbReference type="Proteomes" id="UP000527355">
    <property type="component" value="Unassembled WGS sequence"/>
</dbReference>
<organism evidence="2 3">
    <name type="scientific">Myotis myotis</name>
    <name type="common">Greater mouse-eared bat</name>
    <name type="synonym">Vespertilio myotis</name>
    <dbReference type="NCBI Taxonomy" id="51298"/>
    <lineage>
        <taxon>Eukaryota</taxon>
        <taxon>Metazoa</taxon>
        <taxon>Chordata</taxon>
        <taxon>Craniata</taxon>
        <taxon>Vertebrata</taxon>
        <taxon>Euteleostomi</taxon>
        <taxon>Mammalia</taxon>
        <taxon>Eutheria</taxon>
        <taxon>Laurasiatheria</taxon>
        <taxon>Chiroptera</taxon>
        <taxon>Yangochiroptera</taxon>
        <taxon>Vespertilionidae</taxon>
        <taxon>Myotis</taxon>
    </lineage>
</organism>
<comment type="caution">
    <text evidence="2">The sequence shown here is derived from an EMBL/GenBank/DDBJ whole genome shotgun (WGS) entry which is preliminary data.</text>
</comment>
<proteinExistence type="predicted"/>